<dbReference type="Gene3D" id="2.40.10.10">
    <property type="entry name" value="Trypsin-like serine proteases"/>
    <property type="match status" value="1"/>
</dbReference>
<proteinExistence type="predicted"/>
<dbReference type="GO" id="GO:0006508">
    <property type="term" value="P:proteolysis"/>
    <property type="evidence" value="ECO:0007669"/>
    <property type="project" value="InterPro"/>
</dbReference>
<dbReference type="GO" id="GO:0004252">
    <property type="term" value="F:serine-type endopeptidase activity"/>
    <property type="evidence" value="ECO:0007669"/>
    <property type="project" value="InterPro"/>
</dbReference>
<dbReference type="InterPro" id="IPR001254">
    <property type="entry name" value="Trypsin_dom"/>
</dbReference>
<name>A0A915KPQ2_ROMCU</name>
<dbReference type="Pfam" id="PF00089">
    <property type="entry name" value="Trypsin"/>
    <property type="match status" value="1"/>
</dbReference>
<feature type="domain" description="Peptidase S1" evidence="2">
    <location>
        <begin position="16"/>
        <end position="100"/>
    </location>
</feature>
<organism evidence="3 4">
    <name type="scientific">Romanomermis culicivorax</name>
    <name type="common">Nematode worm</name>
    <dbReference type="NCBI Taxonomy" id="13658"/>
    <lineage>
        <taxon>Eukaryota</taxon>
        <taxon>Metazoa</taxon>
        <taxon>Ecdysozoa</taxon>
        <taxon>Nematoda</taxon>
        <taxon>Enoplea</taxon>
        <taxon>Dorylaimia</taxon>
        <taxon>Mermithida</taxon>
        <taxon>Mermithoidea</taxon>
        <taxon>Mermithidae</taxon>
        <taxon>Romanomermis</taxon>
    </lineage>
</organism>
<reference evidence="4" key="1">
    <citation type="submission" date="2022-11" db="UniProtKB">
        <authorList>
            <consortium name="WormBaseParasite"/>
        </authorList>
    </citation>
    <scope>IDENTIFICATION</scope>
</reference>
<dbReference type="WBParaSite" id="nRc.2.0.1.t40050-RA">
    <property type="protein sequence ID" value="nRc.2.0.1.t40050-RA"/>
    <property type="gene ID" value="nRc.2.0.1.g40050"/>
</dbReference>
<evidence type="ECO:0000256" key="1">
    <source>
        <dbReference type="ARBA" id="ARBA00023157"/>
    </source>
</evidence>
<evidence type="ECO:0000313" key="3">
    <source>
        <dbReference type="Proteomes" id="UP000887565"/>
    </source>
</evidence>
<dbReference type="AlphaFoldDB" id="A0A915KPQ2"/>
<protein>
    <submittedName>
        <fullName evidence="4">Peptidase S1 domain-containing protein</fullName>
    </submittedName>
</protein>
<keyword evidence="3" id="KW-1185">Reference proteome</keyword>
<dbReference type="PANTHER" id="PTHR24253">
    <property type="entry name" value="TRANSMEMBRANE PROTEASE SERINE"/>
    <property type="match status" value="1"/>
</dbReference>
<dbReference type="PANTHER" id="PTHR24253:SF153">
    <property type="entry name" value="SERINE PROTEASE HEPSIN"/>
    <property type="match status" value="1"/>
</dbReference>
<dbReference type="SUPFAM" id="SSF50494">
    <property type="entry name" value="Trypsin-like serine proteases"/>
    <property type="match status" value="1"/>
</dbReference>
<accession>A0A915KPQ2</accession>
<evidence type="ECO:0000313" key="4">
    <source>
        <dbReference type="WBParaSite" id="nRc.2.0.1.t40050-RA"/>
    </source>
</evidence>
<keyword evidence="1" id="KW-1015">Disulfide bond</keyword>
<dbReference type="InterPro" id="IPR009003">
    <property type="entry name" value="Peptidase_S1_PA"/>
</dbReference>
<dbReference type="Proteomes" id="UP000887565">
    <property type="component" value="Unplaced"/>
</dbReference>
<dbReference type="InterPro" id="IPR043504">
    <property type="entry name" value="Peptidase_S1_PA_chymotrypsin"/>
</dbReference>
<sequence>MAFSGSRSRSGRGLNKYDFIFGVHDTRVSTQQVVVRNADQAYLYPEEGLNPKDVALLYFHKPIKFTNYINGLCLPDSEELVDLSELNCFTCGWGATLTKGDSGGPIFCQRPTTGAQMFLFGLVNGGTSLSSNRYSTGARMTYFSAWAKVLINRRVSCDKDAPSLERCCRFSK</sequence>
<evidence type="ECO:0000259" key="2">
    <source>
        <dbReference type="Pfam" id="PF00089"/>
    </source>
</evidence>